<dbReference type="RefSeq" id="WP_179913899.1">
    <property type="nucleotide sequence ID" value="NZ_JACBYE010000036.1"/>
</dbReference>
<reference evidence="2 3" key="1">
    <citation type="submission" date="2020-07" db="EMBL/GenBank/DDBJ databases">
        <title>MOT database genomes.</title>
        <authorList>
            <person name="Joseph S."/>
            <person name="Aduse-Opoku J."/>
            <person name="Hashim A."/>
            <person name="Wade W."/>
            <person name="Curtis M."/>
        </authorList>
    </citation>
    <scope>NUCLEOTIDE SEQUENCE [LARGE SCALE GENOMIC DNA]</scope>
    <source>
        <strain evidence="2 3">DSM 100099</strain>
    </source>
</reference>
<dbReference type="EMBL" id="JACBYE010000036">
    <property type="protein sequence ID" value="NYS94535.1"/>
    <property type="molecule type" value="Genomic_DNA"/>
</dbReference>
<evidence type="ECO:0000313" key="3">
    <source>
        <dbReference type="Proteomes" id="UP000561011"/>
    </source>
</evidence>
<gene>
    <name evidence="2" type="ORF">HZZ10_13525</name>
</gene>
<dbReference type="Proteomes" id="UP000561011">
    <property type="component" value="Unassembled WGS sequence"/>
</dbReference>
<organism evidence="2 3">
    <name type="scientific">Sanguibacter inulinus</name>
    <dbReference type="NCBI Taxonomy" id="60922"/>
    <lineage>
        <taxon>Bacteria</taxon>
        <taxon>Bacillati</taxon>
        <taxon>Actinomycetota</taxon>
        <taxon>Actinomycetes</taxon>
        <taxon>Micrococcales</taxon>
        <taxon>Sanguibacteraceae</taxon>
        <taxon>Sanguibacter</taxon>
    </lineage>
</organism>
<feature type="chain" id="PRO_5032404255" description="WxL domain-containing protein" evidence="1">
    <location>
        <begin position="27"/>
        <end position="207"/>
    </location>
</feature>
<evidence type="ECO:0000256" key="1">
    <source>
        <dbReference type="SAM" id="SignalP"/>
    </source>
</evidence>
<evidence type="ECO:0000313" key="2">
    <source>
        <dbReference type="EMBL" id="NYS94535.1"/>
    </source>
</evidence>
<keyword evidence="3" id="KW-1185">Reference proteome</keyword>
<dbReference type="AlphaFoldDB" id="A0A853EVB2"/>
<name>A0A853EVB2_9MICO</name>
<protein>
    <recommendedName>
        <fullName evidence="4">WxL domain-containing protein</fullName>
    </recommendedName>
</protein>
<proteinExistence type="predicted"/>
<keyword evidence="1" id="KW-0732">Signal</keyword>
<feature type="signal peptide" evidence="1">
    <location>
        <begin position="1"/>
        <end position="26"/>
    </location>
</feature>
<accession>A0A853EVB2</accession>
<evidence type="ECO:0008006" key="4">
    <source>
        <dbReference type="Google" id="ProtNLM"/>
    </source>
</evidence>
<comment type="caution">
    <text evidence="2">The sequence shown here is derived from an EMBL/GenBank/DDBJ whole genome shotgun (WGS) entry which is preliminary data.</text>
</comment>
<sequence>MSRLSRAGAIAALGSASLLLASTAVAAPDPAPGPVDEGGVPLLVEVTDQGALAMTVDTSPVALTESGSDSDVRQFTGVLPTVTVTDTRTTSDEGVAWAVVGDTSDFEAVDSGSVISGTYLGWAPRLVSTPPDDDGSVVEGVPVASEADDGTGVVGGYDLLVSTFDSSDAREFGASWEASADLALRVPVVEAPPGSYSATLTLSLFEG</sequence>